<comment type="caution">
    <text evidence="2">The sequence shown here is derived from an EMBL/GenBank/DDBJ whole genome shotgun (WGS) entry which is preliminary data.</text>
</comment>
<name>A0A9N9H482_9GLOM</name>
<reference evidence="2" key="1">
    <citation type="submission" date="2021-06" db="EMBL/GenBank/DDBJ databases">
        <authorList>
            <person name="Kallberg Y."/>
            <person name="Tangrot J."/>
            <person name="Rosling A."/>
        </authorList>
    </citation>
    <scope>NUCLEOTIDE SEQUENCE</scope>
    <source>
        <strain evidence="2">FL130A</strain>
    </source>
</reference>
<keyword evidence="1" id="KW-0812">Transmembrane</keyword>
<protein>
    <submittedName>
        <fullName evidence="2">10514_t:CDS:1</fullName>
    </submittedName>
</protein>
<organism evidence="2 3">
    <name type="scientific">Ambispora leptoticha</name>
    <dbReference type="NCBI Taxonomy" id="144679"/>
    <lineage>
        <taxon>Eukaryota</taxon>
        <taxon>Fungi</taxon>
        <taxon>Fungi incertae sedis</taxon>
        <taxon>Mucoromycota</taxon>
        <taxon>Glomeromycotina</taxon>
        <taxon>Glomeromycetes</taxon>
        <taxon>Archaeosporales</taxon>
        <taxon>Ambisporaceae</taxon>
        <taxon>Ambispora</taxon>
    </lineage>
</organism>
<gene>
    <name evidence="2" type="ORF">ALEPTO_LOCUS10043</name>
</gene>
<evidence type="ECO:0000313" key="3">
    <source>
        <dbReference type="Proteomes" id="UP000789508"/>
    </source>
</evidence>
<feature type="non-terminal residue" evidence="2">
    <location>
        <position position="1"/>
    </location>
</feature>
<evidence type="ECO:0000313" key="2">
    <source>
        <dbReference type="EMBL" id="CAG8651950.1"/>
    </source>
</evidence>
<evidence type="ECO:0000256" key="1">
    <source>
        <dbReference type="SAM" id="Phobius"/>
    </source>
</evidence>
<sequence>DEMHPNNLELTFLPFGWELISCFLITAATGITVDLHYEIDNELCSAS</sequence>
<dbReference type="AlphaFoldDB" id="A0A9N9H482"/>
<feature type="transmembrane region" description="Helical" evidence="1">
    <location>
        <begin position="12"/>
        <end position="33"/>
    </location>
</feature>
<proteinExistence type="predicted"/>
<accession>A0A9N9H482</accession>
<keyword evidence="1" id="KW-1133">Transmembrane helix</keyword>
<dbReference type="Proteomes" id="UP000789508">
    <property type="component" value="Unassembled WGS sequence"/>
</dbReference>
<keyword evidence="1" id="KW-0472">Membrane</keyword>
<dbReference type="EMBL" id="CAJVPS010009632">
    <property type="protein sequence ID" value="CAG8651950.1"/>
    <property type="molecule type" value="Genomic_DNA"/>
</dbReference>
<keyword evidence="3" id="KW-1185">Reference proteome</keyword>